<feature type="region of interest" description="Disordered" evidence="1">
    <location>
        <begin position="33"/>
        <end position="76"/>
    </location>
</feature>
<dbReference type="AlphaFoldDB" id="W4QIS2"/>
<dbReference type="OrthoDB" id="128043at2"/>
<name>W4QIS2_9BACI</name>
<evidence type="ECO:0000313" key="2">
    <source>
        <dbReference type="EMBL" id="GAE31976.1"/>
    </source>
</evidence>
<comment type="caution">
    <text evidence="2">The sequence shown here is derived from an EMBL/GenBank/DDBJ whole genome shotgun (WGS) entry which is preliminary data.</text>
</comment>
<dbReference type="EMBL" id="BAUU01000026">
    <property type="protein sequence ID" value="GAE31976.1"/>
    <property type="molecule type" value="Genomic_DNA"/>
</dbReference>
<dbReference type="STRING" id="1236971.JCM9152_3481"/>
<protein>
    <submittedName>
        <fullName evidence="2">Secreted protein</fullName>
    </submittedName>
</protein>
<proteinExistence type="predicted"/>
<gene>
    <name evidence="2" type="ORF">JCM9152_3481</name>
</gene>
<keyword evidence="3" id="KW-1185">Reference proteome</keyword>
<organism evidence="2 3">
    <name type="scientific">Halalkalibacter hemicellulosilyticusJCM 9152</name>
    <dbReference type="NCBI Taxonomy" id="1236971"/>
    <lineage>
        <taxon>Bacteria</taxon>
        <taxon>Bacillati</taxon>
        <taxon>Bacillota</taxon>
        <taxon>Bacilli</taxon>
        <taxon>Bacillales</taxon>
        <taxon>Bacillaceae</taxon>
        <taxon>Halalkalibacter</taxon>
    </lineage>
</organism>
<evidence type="ECO:0000256" key="1">
    <source>
        <dbReference type="SAM" id="MobiDB-lite"/>
    </source>
</evidence>
<reference evidence="2" key="1">
    <citation type="journal article" date="2014" name="Genome Announc.">
        <title>Draft Genome Sequences of Three Alkaliphilic Bacillus Strains, Bacillus wakoensis JCM 9140T, Bacillus akibai JCM 9157T, and Bacillus hemicellulosilyticus JCM 9152T.</title>
        <authorList>
            <person name="Yuki M."/>
            <person name="Oshima K."/>
            <person name="Suda W."/>
            <person name="Oshida Y."/>
            <person name="Kitamura K."/>
            <person name="Iida T."/>
            <person name="Hattori M."/>
            <person name="Ohkuma M."/>
        </authorList>
    </citation>
    <scope>NUCLEOTIDE SEQUENCE [LARGE SCALE GENOMIC DNA]</scope>
    <source>
        <strain evidence="2">JCM 9152</strain>
    </source>
</reference>
<sequence>MSSKKWWFLSGVIYLALVVGGYSLVTGANPLESGHMDNDHSEESHEEVENHKENASVDHDEHQHDSHSHSEDSEVKVHIHQDHQKLIIHVEDEEGDVPELIETHEKLMHLILVSEDLEDFHHFHPEEGESGTFEKETDLPDGHYYAFVDINPEGKSYVIEPQEVMIGDHHDESGELILQPDSDLVKSKSGKEVELVTTAQNTVGPVELTFDLKGETPEPYLGALGHVVIIDEHVENFIHVHPKSGDSTVFEAYFPHNGVYKLWAEFKYNDEGVIAFPFVLEVE</sequence>
<evidence type="ECO:0000313" key="3">
    <source>
        <dbReference type="Proteomes" id="UP000018895"/>
    </source>
</evidence>
<feature type="compositionally biased region" description="Basic and acidic residues" evidence="1">
    <location>
        <begin position="34"/>
        <end position="76"/>
    </location>
</feature>
<accession>W4QIS2</accession>
<dbReference type="Proteomes" id="UP000018895">
    <property type="component" value="Unassembled WGS sequence"/>
</dbReference>
<dbReference type="RefSeq" id="WP_052016018.1">
    <property type="nucleotide sequence ID" value="NZ_BAUU01000026.1"/>
</dbReference>